<protein>
    <recommendedName>
        <fullName evidence="4">Peptidase inhibitor family I36</fullName>
    </recommendedName>
</protein>
<dbReference type="EMBL" id="LT629701">
    <property type="protein sequence ID" value="SDN23988.1"/>
    <property type="molecule type" value="Genomic_DNA"/>
</dbReference>
<reference evidence="2 3" key="1">
    <citation type="submission" date="2016-10" db="EMBL/GenBank/DDBJ databases">
        <authorList>
            <person name="de Groot N.N."/>
        </authorList>
    </citation>
    <scope>NUCLEOTIDE SEQUENCE [LARGE SCALE GENOMIC DNA]</scope>
    <source>
        <strain evidence="2 3">DSM 44149</strain>
    </source>
</reference>
<evidence type="ECO:0000313" key="3">
    <source>
        <dbReference type="Proteomes" id="UP000183376"/>
    </source>
</evidence>
<feature type="chain" id="PRO_5009246604" description="Peptidase inhibitor family I36" evidence="1">
    <location>
        <begin position="26"/>
        <end position="121"/>
    </location>
</feature>
<accession>A0A1G9ZRN0</accession>
<name>A0A1G9ZRN0_ALLAB</name>
<keyword evidence="3" id="KW-1185">Reference proteome</keyword>
<evidence type="ECO:0000313" key="2">
    <source>
        <dbReference type="EMBL" id="SDN23988.1"/>
    </source>
</evidence>
<evidence type="ECO:0000256" key="1">
    <source>
        <dbReference type="SAM" id="SignalP"/>
    </source>
</evidence>
<gene>
    <name evidence="2" type="ORF">SAMN04489726_5671</name>
</gene>
<feature type="signal peptide" evidence="1">
    <location>
        <begin position="1"/>
        <end position="25"/>
    </location>
</feature>
<dbReference type="AlphaFoldDB" id="A0A1G9ZRN0"/>
<evidence type="ECO:0008006" key="4">
    <source>
        <dbReference type="Google" id="ProtNLM"/>
    </source>
</evidence>
<keyword evidence="1" id="KW-0732">Signal</keyword>
<dbReference type="RefSeq" id="WP_030429842.1">
    <property type="nucleotide sequence ID" value="NZ_JOEF01000009.1"/>
</dbReference>
<dbReference type="Proteomes" id="UP000183376">
    <property type="component" value="Chromosome I"/>
</dbReference>
<proteinExistence type="predicted"/>
<organism evidence="2 3">
    <name type="scientific">Allokutzneria albata</name>
    <name type="common">Kibdelosporangium albatum</name>
    <dbReference type="NCBI Taxonomy" id="211114"/>
    <lineage>
        <taxon>Bacteria</taxon>
        <taxon>Bacillati</taxon>
        <taxon>Actinomycetota</taxon>
        <taxon>Actinomycetes</taxon>
        <taxon>Pseudonocardiales</taxon>
        <taxon>Pseudonocardiaceae</taxon>
        <taxon>Allokutzneria</taxon>
    </lineage>
</organism>
<sequence>MFTRIGAAVIAAAALTTLVTPSAMADDKIKGNCGPKICMAAKIRYEQGYWPRIEDMTVSTRDGGRVDLRGVSAAVGGGFDQWEKNSSKKFWNVGQSRYWGAEICGEGWTNGRMIDRTCVEV</sequence>